<keyword evidence="4" id="KW-1185">Reference proteome</keyword>
<accession>A0AAD6Y6F1</accession>
<dbReference type="EMBL" id="JARJCW010000108">
    <property type="protein sequence ID" value="KAJ7193474.1"/>
    <property type="molecule type" value="Genomic_DNA"/>
</dbReference>
<gene>
    <name evidence="3" type="ORF">GGX14DRAFT_577263</name>
</gene>
<evidence type="ECO:0000313" key="3">
    <source>
        <dbReference type="EMBL" id="KAJ7193474.1"/>
    </source>
</evidence>
<sequence>MAWTKTTARLLDSSDSSDDDTVPKRAPSKADPMPKALQSHDAAAENATAVRPIRARQPTGKQDKNDKENLAAAQLRLEKAKKAVEKAQRQTAQTNKAPKPTTDGDNGFESEEKDDTDADETVVVFSSSIRALNALPAEAPRPSTLTRKPPKNPRAAVSRTPATPPPSSPSRPEFYAPLDDEMRTPSLSGEQHENSRVDDDSRGRSLHSTSRKRPNEQPASSPPPEKRTCKEPRREPLFAETYVAVAGARPKAADYEPVVRALLLTAMVEFCMLILTLNAFPDISTQVDWAKRCFKNACKTENVRFSMTERIIKLITKRASWIRGQIITQCRALFTAHYKFNRASSSAKTITANRDLSESLKTDACYHYKDTVNATGYGENKILLDIRKAAVFKDDDSVGAIFASHFKLYPFVLLALEFAALQLCNSEWSTGKHQQSTFSEKQVGKDYLAHHADLENWAKMNPEVVDKLRRKWYIRASSHLTGSGATTSIPTYITPTQADALRAELAGRTGDTDSEAEDGQD</sequence>
<evidence type="ECO:0000259" key="2">
    <source>
        <dbReference type="Pfam" id="PF20149"/>
    </source>
</evidence>
<feature type="compositionally biased region" description="Basic and acidic residues" evidence="1">
    <location>
        <begin position="76"/>
        <end position="88"/>
    </location>
</feature>
<evidence type="ECO:0000256" key="1">
    <source>
        <dbReference type="SAM" id="MobiDB-lite"/>
    </source>
</evidence>
<dbReference type="AlphaFoldDB" id="A0AAD6Y6F1"/>
<organism evidence="3 4">
    <name type="scientific">Mycena pura</name>
    <dbReference type="NCBI Taxonomy" id="153505"/>
    <lineage>
        <taxon>Eukaryota</taxon>
        <taxon>Fungi</taxon>
        <taxon>Dikarya</taxon>
        <taxon>Basidiomycota</taxon>
        <taxon>Agaricomycotina</taxon>
        <taxon>Agaricomycetes</taxon>
        <taxon>Agaricomycetidae</taxon>
        <taxon>Agaricales</taxon>
        <taxon>Marasmiineae</taxon>
        <taxon>Mycenaceae</taxon>
        <taxon>Mycena</taxon>
    </lineage>
</organism>
<feature type="compositionally biased region" description="Basic and acidic residues" evidence="1">
    <location>
        <begin position="190"/>
        <end position="203"/>
    </location>
</feature>
<dbReference type="InterPro" id="IPR045341">
    <property type="entry name" value="DUF6532"/>
</dbReference>
<dbReference type="Pfam" id="PF20149">
    <property type="entry name" value="DUF6532"/>
    <property type="match status" value="1"/>
</dbReference>
<proteinExistence type="predicted"/>
<feature type="region of interest" description="Disordered" evidence="1">
    <location>
        <begin position="1"/>
        <end position="233"/>
    </location>
</feature>
<feature type="compositionally biased region" description="Basic and acidic residues" evidence="1">
    <location>
        <begin position="224"/>
        <end position="233"/>
    </location>
</feature>
<dbReference type="Proteomes" id="UP001219525">
    <property type="component" value="Unassembled WGS sequence"/>
</dbReference>
<feature type="domain" description="DUF6532" evidence="2">
    <location>
        <begin position="266"/>
        <end position="457"/>
    </location>
</feature>
<evidence type="ECO:0000313" key="4">
    <source>
        <dbReference type="Proteomes" id="UP001219525"/>
    </source>
</evidence>
<reference evidence="3" key="1">
    <citation type="submission" date="2023-03" db="EMBL/GenBank/DDBJ databases">
        <title>Massive genome expansion in bonnet fungi (Mycena s.s.) driven by repeated elements and novel gene families across ecological guilds.</title>
        <authorList>
            <consortium name="Lawrence Berkeley National Laboratory"/>
            <person name="Harder C.B."/>
            <person name="Miyauchi S."/>
            <person name="Viragh M."/>
            <person name="Kuo A."/>
            <person name="Thoen E."/>
            <person name="Andreopoulos B."/>
            <person name="Lu D."/>
            <person name="Skrede I."/>
            <person name="Drula E."/>
            <person name="Henrissat B."/>
            <person name="Morin E."/>
            <person name="Kohler A."/>
            <person name="Barry K."/>
            <person name="LaButti K."/>
            <person name="Morin E."/>
            <person name="Salamov A."/>
            <person name="Lipzen A."/>
            <person name="Mereny Z."/>
            <person name="Hegedus B."/>
            <person name="Baldrian P."/>
            <person name="Stursova M."/>
            <person name="Weitz H."/>
            <person name="Taylor A."/>
            <person name="Grigoriev I.V."/>
            <person name="Nagy L.G."/>
            <person name="Martin F."/>
            <person name="Kauserud H."/>
        </authorList>
    </citation>
    <scope>NUCLEOTIDE SEQUENCE</scope>
    <source>
        <strain evidence="3">9144</strain>
    </source>
</reference>
<name>A0AAD6Y6F1_9AGAR</name>
<protein>
    <recommendedName>
        <fullName evidence="2">DUF6532 domain-containing protein</fullName>
    </recommendedName>
</protein>
<feature type="compositionally biased region" description="Acidic residues" evidence="1">
    <location>
        <begin position="106"/>
        <end position="120"/>
    </location>
</feature>
<comment type="caution">
    <text evidence="3">The sequence shown here is derived from an EMBL/GenBank/DDBJ whole genome shotgun (WGS) entry which is preliminary data.</text>
</comment>